<protein>
    <submittedName>
        <fullName evidence="1">Sulfotransferase</fullName>
    </submittedName>
</protein>
<sequence length="555" mass="62499">MNIVFVCQRGELEIKAVLLAWSLRRFLGKDVNLIAACPQFLDWGDLSENTKAILGTLDVQLASFMPVFGERYPIGNKISALALLPDGQNGCFIDSDMLCLSPWNLTNDLEKHTTLVKPADMGTWGSDSAWQALYSACDITLPERKVRLTVTGQLSSPYFNAGFVVSSQPQHLAAQWLMFAQQFDQQSPPLENKYPWLDQIALPLAMIKTGSWGVLDERFNFPAHLRLLGDSDVALCHYHSPQVILREPRLYDLFNCARQELQLLDSLLAAHPAWRSLISISFPSVTYKVEERNFLITGIPRSGTSYVSSILDAQDNWLVLNEPGEIFAHLNARKDASGIGQFHAESRARVLLGEPVKNKVKNGQVIQDTAQLDAAELYHPTVHSADFWLGSKNTLAYLASLPKVIDLGWPVIAMVRHPLDTITSWRNTFNHLRDAKPSELPIANPQFHGWSAQHREYLLELDSMPDARLRRVLFWRLLASVLIEHRNAIQLYRYEDVITDPSSFLASVAQKLNYHKPNVLASGSLRNRVDQYDPLEREMLADLCASELALLGYTV</sequence>
<dbReference type="Gene3D" id="3.40.50.300">
    <property type="entry name" value="P-loop containing nucleotide triphosphate hydrolases"/>
    <property type="match status" value="1"/>
</dbReference>
<dbReference type="InterPro" id="IPR027417">
    <property type="entry name" value="P-loop_NTPase"/>
</dbReference>
<accession>A0ABV7FEZ7</accession>
<dbReference type="InterPro" id="IPR029044">
    <property type="entry name" value="Nucleotide-diphossugar_trans"/>
</dbReference>
<name>A0ABV7FEZ7_9GAMM</name>
<gene>
    <name evidence="1" type="ORF">ACFODX_05345</name>
</gene>
<dbReference type="RefSeq" id="WP_378116806.1">
    <property type="nucleotide sequence ID" value="NZ_JBHRTF010000002.1"/>
</dbReference>
<dbReference type="EMBL" id="JBHRTF010000002">
    <property type="protein sequence ID" value="MFC3114977.1"/>
    <property type="molecule type" value="Genomic_DNA"/>
</dbReference>
<dbReference type="Proteomes" id="UP001595555">
    <property type="component" value="Unassembled WGS sequence"/>
</dbReference>
<keyword evidence="2" id="KW-1185">Reference proteome</keyword>
<reference evidence="2" key="1">
    <citation type="journal article" date="2019" name="Int. J. Syst. Evol. Microbiol.">
        <title>The Global Catalogue of Microorganisms (GCM) 10K type strain sequencing project: providing services to taxonomists for standard genome sequencing and annotation.</title>
        <authorList>
            <consortium name="The Broad Institute Genomics Platform"/>
            <consortium name="The Broad Institute Genome Sequencing Center for Infectious Disease"/>
            <person name="Wu L."/>
            <person name="Ma J."/>
        </authorList>
    </citation>
    <scope>NUCLEOTIDE SEQUENCE [LARGE SCALE GENOMIC DNA]</scope>
    <source>
        <strain evidence="2">KCTC 52237</strain>
    </source>
</reference>
<evidence type="ECO:0000313" key="2">
    <source>
        <dbReference type="Proteomes" id="UP001595555"/>
    </source>
</evidence>
<dbReference type="SUPFAM" id="SSF53448">
    <property type="entry name" value="Nucleotide-diphospho-sugar transferases"/>
    <property type="match status" value="1"/>
</dbReference>
<evidence type="ECO:0000313" key="1">
    <source>
        <dbReference type="EMBL" id="MFC3114977.1"/>
    </source>
</evidence>
<dbReference type="SUPFAM" id="SSF52540">
    <property type="entry name" value="P-loop containing nucleoside triphosphate hydrolases"/>
    <property type="match status" value="1"/>
</dbReference>
<organism evidence="1 2">
    <name type="scientific">Cellvibrio fontiphilus</name>
    <dbReference type="NCBI Taxonomy" id="1815559"/>
    <lineage>
        <taxon>Bacteria</taxon>
        <taxon>Pseudomonadati</taxon>
        <taxon>Pseudomonadota</taxon>
        <taxon>Gammaproteobacteria</taxon>
        <taxon>Cellvibrionales</taxon>
        <taxon>Cellvibrionaceae</taxon>
        <taxon>Cellvibrio</taxon>
    </lineage>
</organism>
<comment type="caution">
    <text evidence="1">The sequence shown here is derived from an EMBL/GenBank/DDBJ whole genome shotgun (WGS) entry which is preliminary data.</text>
</comment>
<dbReference type="Gene3D" id="3.90.550.10">
    <property type="entry name" value="Spore Coat Polysaccharide Biosynthesis Protein SpsA, Chain A"/>
    <property type="match status" value="1"/>
</dbReference>
<proteinExistence type="predicted"/>